<dbReference type="Proteomes" id="UP000007102">
    <property type="component" value="Chromosome"/>
</dbReference>
<evidence type="ECO:0000313" key="2">
    <source>
        <dbReference type="EMBL" id="ADY73035.1"/>
    </source>
</evidence>
<dbReference type="HOGENOM" id="CLU_1861992_0_0_0"/>
<evidence type="ECO:0000313" key="3">
    <source>
        <dbReference type="Proteomes" id="UP000007102"/>
    </source>
</evidence>
<accession>F0S2G3</accession>
<evidence type="ECO:0000256" key="1">
    <source>
        <dbReference type="SAM" id="SignalP"/>
    </source>
</evidence>
<dbReference type="KEGG" id="dte:Dester_0380"/>
<organism evidence="2 3">
    <name type="scientific">Desulfurobacterium thermolithotrophum (strain DSM 11699 / BSA)</name>
    <dbReference type="NCBI Taxonomy" id="868864"/>
    <lineage>
        <taxon>Bacteria</taxon>
        <taxon>Pseudomonadati</taxon>
        <taxon>Aquificota</taxon>
        <taxon>Aquificia</taxon>
        <taxon>Desulfurobacteriales</taxon>
        <taxon>Desulfurobacteriaceae</taxon>
        <taxon>Desulfurobacterium</taxon>
    </lineage>
</organism>
<feature type="chain" id="PRO_5003255825" evidence="1">
    <location>
        <begin position="19"/>
        <end position="137"/>
    </location>
</feature>
<dbReference type="Gene3D" id="2.30.30.830">
    <property type="match status" value="1"/>
</dbReference>
<sequence length="137" mass="15557">MKVLLILLFLFMPCSSYSTEISDPFVNPFKKLFILDNKYTHIKPKKTSSSLRLFKSVLGKNLKELKIEGIIGSANSYSLVVSDPATGKVYMLKPGDPISSDTKIKEITINKVILVKYYKKKKKLKKKIIELKVDKEG</sequence>
<protein>
    <submittedName>
        <fullName evidence="2">Uncharacterized protein</fullName>
    </submittedName>
</protein>
<dbReference type="eggNOG" id="ENOG502ZJTE">
    <property type="taxonomic scope" value="Bacteria"/>
</dbReference>
<name>F0S2G3_DESTD</name>
<keyword evidence="3" id="KW-1185">Reference proteome</keyword>
<dbReference type="STRING" id="868864.Dester_0380"/>
<reference evidence="2 3" key="1">
    <citation type="journal article" date="2011" name="Stand. Genomic Sci.">
        <title>Complete genome sequence of the thermophilic sulfur-reducer Desulfurobacterium thermolithotrophum type strain (BSA(T)) from a deep-sea hydrothermal vent.</title>
        <authorList>
            <person name="Goker M."/>
            <person name="Daligault H."/>
            <person name="Mwirichia R."/>
            <person name="Lapidus A."/>
            <person name="Lucas S."/>
            <person name="Deshpande S."/>
            <person name="Pagani I."/>
            <person name="Tapia R."/>
            <person name="Cheng J.F."/>
            <person name="Goodwin L."/>
            <person name="Pitluck S."/>
            <person name="Liolios K."/>
            <person name="Ivanova N."/>
            <person name="Mavromatis K."/>
            <person name="Mikhailova N."/>
            <person name="Pati A."/>
            <person name="Chen A."/>
            <person name="Palaniappan K."/>
            <person name="Han C."/>
            <person name="Land M."/>
            <person name="Hauser L."/>
            <person name="Pan C."/>
            <person name="Brambilla E.M."/>
            <person name="Rohde M."/>
            <person name="Spring S."/>
            <person name="Sikorski J."/>
            <person name="Wirth R."/>
            <person name="Detter J.C."/>
            <person name="Woyke T."/>
            <person name="Bristow J."/>
            <person name="Eisen J.A."/>
            <person name="Markowitz V."/>
            <person name="Hugenholtz P."/>
            <person name="Kyrpides N.C."/>
            <person name="Klenk H.P."/>
        </authorList>
    </citation>
    <scope>NUCLEOTIDE SEQUENCE [LARGE SCALE GENOMIC DNA]</scope>
    <source>
        <strain evidence="3">DSM 11699 / BSA</strain>
    </source>
</reference>
<dbReference type="RefSeq" id="WP_013637993.1">
    <property type="nucleotide sequence ID" value="NC_015185.1"/>
</dbReference>
<feature type="signal peptide" evidence="1">
    <location>
        <begin position="1"/>
        <end position="18"/>
    </location>
</feature>
<dbReference type="AlphaFoldDB" id="F0S2G3"/>
<dbReference type="InParanoid" id="F0S2G3"/>
<reference evidence="3" key="2">
    <citation type="submission" date="2011-02" db="EMBL/GenBank/DDBJ databases">
        <title>The complete genome of Desulfurobacterium thermolithotrophum DSM 11699.</title>
        <authorList>
            <consortium name="US DOE Joint Genome Institute (JGI-PGF)"/>
            <person name="Lucas S."/>
            <person name="Copeland A."/>
            <person name="Lapidus A."/>
            <person name="Bruce D."/>
            <person name="Goodwin L."/>
            <person name="Pitluck S."/>
            <person name="Kyrpides N."/>
            <person name="Mavromatis K."/>
            <person name="Pagani I."/>
            <person name="Ivanova N."/>
            <person name="Mikhailova N."/>
            <person name="Daligault H."/>
            <person name="Detter J.C."/>
            <person name="Tapia R."/>
            <person name="Han C."/>
            <person name="Land M."/>
            <person name="Hauser L."/>
            <person name="Markowitz V."/>
            <person name="Cheng J.-F."/>
            <person name="Hugenholtz P."/>
            <person name="Woyke T."/>
            <person name="Wu D."/>
            <person name="Spring S."/>
            <person name="Brambilla E."/>
            <person name="Klenk H.-P."/>
            <person name="Eisen J.A."/>
        </authorList>
    </citation>
    <scope>NUCLEOTIDE SEQUENCE [LARGE SCALE GENOMIC DNA]</scope>
    <source>
        <strain evidence="3">DSM 11699 / BSA</strain>
    </source>
</reference>
<dbReference type="OrthoDB" id="15308at2"/>
<keyword evidence="1" id="KW-0732">Signal</keyword>
<gene>
    <name evidence="2" type="ordered locus">Dester_0380</name>
</gene>
<proteinExistence type="predicted"/>
<dbReference type="EMBL" id="CP002543">
    <property type="protein sequence ID" value="ADY73035.1"/>
    <property type="molecule type" value="Genomic_DNA"/>
</dbReference>